<keyword evidence="2" id="KW-0812">Transmembrane</keyword>
<keyword evidence="4" id="KW-1185">Reference proteome</keyword>
<proteinExistence type="inferred from homology"/>
<dbReference type="GO" id="GO:0005886">
    <property type="term" value="C:plasma membrane"/>
    <property type="evidence" value="ECO:0007669"/>
    <property type="project" value="TreeGrafter"/>
</dbReference>
<organism evidence="3 4">
    <name type="scientific">Pelomonas aquatica</name>
    <dbReference type="NCBI Taxonomy" id="431058"/>
    <lineage>
        <taxon>Bacteria</taxon>
        <taxon>Pseudomonadati</taxon>
        <taxon>Pseudomonadota</taxon>
        <taxon>Betaproteobacteria</taxon>
        <taxon>Burkholderiales</taxon>
        <taxon>Sphaerotilaceae</taxon>
        <taxon>Roseateles</taxon>
    </lineage>
</organism>
<dbReference type="AlphaFoldDB" id="A0A9X4LL14"/>
<reference evidence="3" key="1">
    <citation type="submission" date="2019-02" db="EMBL/GenBank/DDBJ databases">
        <title>Draft genome of the type strain Pelomonas aquatica CCUG 52575T.</title>
        <authorList>
            <person name="Gomila M."/>
            <person name="Lalucat J."/>
        </authorList>
    </citation>
    <scope>NUCLEOTIDE SEQUENCE</scope>
    <source>
        <strain evidence="3">CCUG 52575</strain>
    </source>
</reference>
<dbReference type="InterPro" id="IPR039672">
    <property type="entry name" value="MFS_2"/>
</dbReference>
<dbReference type="EMBL" id="SGUG01000007">
    <property type="protein sequence ID" value="MDG0862103.1"/>
    <property type="molecule type" value="Genomic_DNA"/>
</dbReference>
<gene>
    <name evidence="3" type="ORF">EXJ73_06400</name>
</gene>
<evidence type="ECO:0000313" key="4">
    <source>
        <dbReference type="Proteomes" id="UP001152766"/>
    </source>
</evidence>
<feature type="transmembrane region" description="Helical" evidence="2">
    <location>
        <begin position="261"/>
        <end position="283"/>
    </location>
</feature>
<feature type="transmembrane region" description="Helical" evidence="2">
    <location>
        <begin position="183"/>
        <end position="200"/>
    </location>
</feature>
<feature type="transmembrane region" description="Helical" evidence="2">
    <location>
        <begin position="43"/>
        <end position="65"/>
    </location>
</feature>
<keyword evidence="2" id="KW-1133">Transmembrane helix</keyword>
<feature type="transmembrane region" description="Helical" evidence="2">
    <location>
        <begin position="400"/>
        <end position="421"/>
    </location>
</feature>
<dbReference type="GO" id="GO:0008643">
    <property type="term" value="P:carbohydrate transport"/>
    <property type="evidence" value="ECO:0007669"/>
    <property type="project" value="InterPro"/>
</dbReference>
<dbReference type="PANTHER" id="PTHR11328:SF24">
    <property type="entry name" value="MAJOR FACILITATOR SUPERFAMILY (MFS) PROFILE DOMAIN-CONTAINING PROTEIN"/>
    <property type="match status" value="1"/>
</dbReference>
<evidence type="ECO:0000313" key="3">
    <source>
        <dbReference type="EMBL" id="MDG0862103.1"/>
    </source>
</evidence>
<evidence type="ECO:0000256" key="1">
    <source>
        <dbReference type="ARBA" id="ARBA00009617"/>
    </source>
</evidence>
<dbReference type="SUPFAM" id="SSF103473">
    <property type="entry name" value="MFS general substrate transporter"/>
    <property type="match status" value="1"/>
</dbReference>
<accession>A0A9X4LL14</accession>
<feature type="transmembrane region" description="Helical" evidence="2">
    <location>
        <begin position="359"/>
        <end position="380"/>
    </location>
</feature>
<dbReference type="Pfam" id="PF13347">
    <property type="entry name" value="MFS_2"/>
    <property type="match status" value="1"/>
</dbReference>
<dbReference type="RefSeq" id="WP_268146446.1">
    <property type="nucleotide sequence ID" value="NZ_JAPPUW010000001.1"/>
</dbReference>
<feature type="transmembrane region" description="Helical" evidence="2">
    <location>
        <begin position="18"/>
        <end position="37"/>
    </location>
</feature>
<sequence>MSSTALQPAPRVLDWRKGLAYAALGVPLAFVSLPLYVNLPYHYASALGMPLPMLGGVMLGVRMLDAFIDPALGRISDKLFGLGEKVAWGAAAAGSALLALAFAALWLPPSRDASSVAPWLAIALLLCTLGYSGVSIVHQTWGTRWGGGPKLRSRVTGWREAGTLVGVLLASALPSWLGWNATSATLASLLAVGLVGLHRVREPDPFPQASAPGGRGLSSPGASPWRHAAFRRLLAVFMLNGIASAIPATLLPFFIADRLQLASWQAPLLLGYFGAAVLGLPLWVRAAARWGLSPVWRAGMVASVAAFSVTPWLGRGDGAAFAVVCLLSGLTLGADLALPGALLTGVIQGTGSSQRDEGIYLGWWACATKLNLALAAGLALPLLSAVGYSSGTTAPAGLQALAWAYGGLPCLLKLAAVAALWRAERLNPTWKDRE</sequence>
<dbReference type="PANTHER" id="PTHR11328">
    <property type="entry name" value="MAJOR FACILITATOR SUPERFAMILY DOMAIN-CONTAINING PROTEIN"/>
    <property type="match status" value="1"/>
</dbReference>
<evidence type="ECO:0000256" key="2">
    <source>
        <dbReference type="SAM" id="Phobius"/>
    </source>
</evidence>
<feature type="transmembrane region" description="Helical" evidence="2">
    <location>
        <begin position="86"/>
        <end position="107"/>
    </location>
</feature>
<dbReference type="Gene3D" id="1.20.1250.20">
    <property type="entry name" value="MFS general substrate transporter like domains"/>
    <property type="match status" value="2"/>
</dbReference>
<feature type="transmembrane region" description="Helical" evidence="2">
    <location>
        <begin position="295"/>
        <end position="313"/>
    </location>
</feature>
<dbReference type="InterPro" id="IPR036259">
    <property type="entry name" value="MFS_trans_sf"/>
</dbReference>
<dbReference type="GO" id="GO:0015293">
    <property type="term" value="F:symporter activity"/>
    <property type="evidence" value="ECO:0007669"/>
    <property type="project" value="InterPro"/>
</dbReference>
<name>A0A9X4LL14_9BURK</name>
<protein>
    <submittedName>
        <fullName evidence="3">MFS transporter</fullName>
    </submittedName>
</protein>
<comment type="similarity">
    <text evidence="1">Belongs to the sodium:galactoside symporter (TC 2.A.2) family.</text>
</comment>
<feature type="transmembrane region" description="Helical" evidence="2">
    <location>
        <begin position="319"/>
        <end position="347"/>
    </location>
</feature>
<comment type="caution">
    <text evidence="3">The sequence shown here is derived from an EMBL/GenBank/DDBJ whole genome shotgun (WGS) entry which is preliminary data.</text>
</comment>
<keyword evidence="2" id="KW-0472">Membrane</keyword>
<dbReference type="Proteomes" id="UP001152766">
    <property type="component" value="Unassembled WGS sequence"/>
</dbReference>
<feature type="transmembrane region" description="Helical" evidence="2">
    <location>
        <begin position="233"/>
        <end position="255"/>
    </location>
</feature>
<feature type="transmembrane region" description="Helical" evidence="2">
    <location>
        <begin position="119"/>
        <end position="137"/>
    </location>
</feature>